<gene>
    <name evidence="2" type="ORF">BDZ31_001838</name>
</gene>
<dbReference type="RefSeq" id="WP_183341306.1">
    <property type="nucleotide sequence ID" value="NZ_JACHNU010000002.1"/>
</dbReference>
<protein>
    <submittedName>
        <fullName evidence="2">Icc-related predicted phosphoesterase</fullName>
    </submittedName>
</protein>
<sequence length="326" mass="35693">MGLFKKRAGEKRRRIKVLFATDLHGSEHTFGKLLGALQAWRPDAIVVGGDVAGKGLMPIHVEGGGARVRWMGEEHEVALDELPEYERLGSQLGFYPYRGSADELQALHDDGAHAEEVFDRLMYERWERWIERLEARCAELRVPAYLIAGNDDPWNLDELTFAEREWTHGADGRVLPLNDDWTLISCGLANETPWQCPRDVPEEKLAAELDALAGQAGDFTSVIANIHVPPHGSSLDIAPELDTSVSPPRAIAGSTASVGSRAVASFLADRQPLLSLHGHIHESPGAVEIGRTKAINPGSEYAEGVLRAVLVTLEPERVVGHQFVTG</sequence>
<evidence type="ECO:0000259" key="1">
    <source>
        <dbReference type="Pfam" id="PF00149"/>
    </source>
</evidence>
<evidence type="ECO:0000313" key="2">
    <source>
        <dbReference type="EMBL" id="MBB4662252.1"/>
    </source>
</evidence>
<dbReference type="Pfam" id="PF00149">
    <property type="entry name" value="Metallophos"/>
    <property type="match status" value="1"/>
</dbReference>
<dbReference type="InterPro" id="IPR004843">
    <property type="entry name" value="Calcineurin-like_PHP"/>
</dbReference>
<accession>A0A840IC15</accession>
<dbReference type="PANTHER" id="PTHR37523:SF1">
    <property type="entry name" value="CALCINEURIN-LIKE PHOSPHOESTERASE DOMAIN-CONTAINING PROTEIN"/>
    <property type="match status" value="1"/>
</dbReference>
<proteinExistence type="predicted"/>
<organism evidence="2 3">
    <name type="scientific">Conexibacter arvalis</name>
    <dbReference type="NCBI Taxonomy" id="912552"/>
    <lineage>
        <taxon>Bacteria</taxon>
        <taxon>Bacillati</taxon>
        <taxon>Actinomycetota</taxon>
        <taxon>Thermoleophilia</taxon>
        <taxon>Solirubrobacterales</taxon>
        <taxon>Conexibacteraceae</taxon>
        <taxon>Conexibacter</taxon>
    </lineage>
</organism>
<dbReference type="InterPro" id="IPR029052">
    <property type="entry name" value="Metallo-depent_PP-like"/>
</dbReference>
<dbReference type="EMBL" id="JACHNU010000002">
    <property type="protein sequence ID" value="MBB4662252.1"/>
    <property type="molecule type" value="Genomic_DNA"/>
</dbReference>
<dbReference type="PANTHER" id="PTHR37523">
    <property type="entry name" value="METALLOPHOSPHOESTERASE"/>
    <property type="match status" value="1"/>
</dbReference>
<reference evidence="2 3" key="1">
    <citation type="submission" date="2020-08" db="EMBL/GenBank/DDBJ databases">
        <title>Genomic Encyclopedia of Archaeal and Bacterial Type Strains, Phase II (KMG-II): from individual species to whole genera.</title>
        <authorList>
            <person name="Goeker M."/>
        </authorList>
    </citation>
    <scope>NUCLEOTIDE SEQUENCE [LARGE SCALE GENOMIC DNA]</scope>
    <source>
        <strain evidence="2 3">DSM 23288</strain>
    </source>
</reference>
<dbReference type="AlphaFoldDB" id="A0A840IC15"/>
<dbReference type="Proteomes" id="UP000585272">
    <property type="component" value="Unassembled WGS sequence"/>
</dbReference>
<dbReference type="GO" id="GO:0016787">
    <property type="term" value="F:hydrolase activity"/>
    <property type="evidence" value="ECO:0007669"/>
    <property type="project" value="InterPro"/>
</dbReference>
<feature type="domain" description="Calcineurin-like phosphoesterase" evidence="1">
    <location>
        <begin position="15"/>
        <end position="282"/>
    </location>
</feature>
<dbReference type="SUPFAM" id="SSF56300">
    <property type="entry name" value="Metallo-dependent phosphatases"/>
    <property type="match status" value="1"/>
</dbReference>
<evidence type="ECO:0000313" key="3">
    <source>
        <dbReference type="Proteomes" id="UP000585272"/>
    </source>
</evidence>
<keyword evidence="3" id="KW-1185">Reference proteome</keyword>
<name>A0A840IC15_9ACTN</name>
<comment type="caution">
    <text evidence="2">The sequence shown here is derived from an EMBL/GenBank/DDBJ whole genome shotgun (WGS) entry which is preliminary data.</text>
</comment>
<dbReference type="Gene3D" id="3.60.21.10">
    <property type="match status" value="1"/>
</dbReference>